<accession>M1DAY5</accession>
<protein>
    <submittedName>
        <fullName evidence="2">'chromo' domain containing protein</fullName>
    </submittedName>
</protein>
<dbReference type="Gramene" id="PGSC0003DMT400086085">
    <property type="protein sequence ID" value="PGSC0003DMT400086085"/>
    <property type="gene ID" value="PGSC0003DMG400035656"/>
</dbReference>
<keyword evidence="3" id="KW-1185">Reference proteome</keyword>
<proteinExistence type="predicted"/>
<dbReference type="PaxDb" id="4113-PGSC0003DMT400086085"/>
<feature type="region of interest" description="Disordered" evidence="1">
    <location>
        <begin position="1"/>
        <end position="22"/>
    </location>
</feature>
<dbReference type="HOGENOM" id="CLU_1985553_0_0_1"/>
<organism evidence="2 3">
    <name type="scientific">Solanum tuberosum</name>
    <name type="common">Potato</name>
    <dbReference type="NCBI Taxonomy" id="4113"/>
    <lineage>
        <taxon>Eukaryota</taxon>
        <taxon>Viridiplantae</taxon>
        <taxon>Streptophyta</taxon>
        <taxon>Embryophyta</taxon>
        <taxon>Tracheophyta</taxon>
        <taxon>Spermatophyta</taxon>
        <taxon>Magnoliopsida</taxon>
        <taxon>eudicotyledons</taxon>
        <taxon>Gunneridae</taxon>
        <taxon>Pentapetalae</taxon>
        <taxon>asterids</taxon>
        <taxon>lamiids</taxon>
        <taxon>Solanales</taxon>
        <taxon>Solanaceae</taxon>
        <taxon>Solanoideae</taxon>
        <taxon>Solaneae</taxon>
        <taxon>Solanum</taxon>
    </lineage>
</organism>
<feature type="compositionally biased region" description="Polar residues" evidence="1">
    <location>
        <begin position="43"/>
        <end position="53"/>
    </location>
</feature>
<feature type="region of interest" description="Disordered" evidence="1">
    <location>
        <begin position="37"/>
        <end position="59"/>
    </location>
</feature>
<sequence length="126" mass="14222">MSALFGDVMLPPDSSRAAGKRYCSDCTFDDDEEYKLKKEERQQTQAPRQTKSGRNLEREESCFLGDSSFVGGVTIRHTNWDQMSRTDKQIGTGVTIRHTNRDRLPRTGINFGSGITIGHNNLERVP</sequence>
<evidence type="ECO:0000256" key="1">
    <source>
        <dbReference type="SAM" id="MobiDB-lite"/>
    </source>
</evidence>
<reference evidence="2" key="2">
    <citation type="submission" date="2015-06" db="UniProtKB">
        <authorList>
            <consortium name="EnsemblPlants"/>
        </authorList>
    </citation>
    <scope>IDENTIFICATION</scope>
    <source>
        <strain evidence="2">DM1-3 516 R44</strain>
    </source>
</reference>
<evidence type="ECO:0000313" key="3">
    <source>
        <dbReference type="Proteomes" id="UP000011115"/>
    </source>
</evidence>
<dbReference type="Proteomes" id="UP000011115">
    <property type="component" value="Unassembled WGS sequence"/>
</dbReference>
<dbReference type="AlphaFoldDB" id="M1DAY5"/>
<dbReference type="EnsemblPlants" id="PGSC0003DMT400086085">
    <property type="protein sequence ID" value="PGSC0003DMT400086085"/>
    <property type="gene ID" value="PGSC0003DMG400035656"/>
</dbReference>
<name>M1DAY5_SOLTU</name>
<evidence type="ECO:0000313" key="2">
    <source>
        <dbReference type="EnsemblPlants" id="PGSC0003DMT400086085"/>
    </source>
</evidence>
<reference evidence="3" key="1">
    <citation type="journal article" date="2011" name="Nature">
        <title>Genome sequence and analysis of the tuber crop potato.</title>
        <authorList>
            <consortium name="The Potato Genome Sequencing Consortium"/>
        </authorList>
    </citation>
    <scope>NUCLEOTIDE SEQUENCE [LARGE SCALE GENOMIC DNA]</scope>
    <source>
        <strain evidence="3">cv. DM1-3 516 R44</strain>
    </source>
</reference>
<dbReference type="InParanoid" id="M1DAY5"/>